<sequence>MTEPSNQP</sequence>
<reference evidence="1" key="2">
    <citation type="journal article" date="2015" name="Data Brief">
        <title>Shoot transcriptome of the giant reed, Arundo donax.</title>
        <authorList>
            <person name="Barrero R.A."/>
            <person name="Guerrero F.D."/>
            <person name="Moolhuijzen P."/>
            <person name="Goolsby J.A."/>
            <person name="Tidwell J."/>
            <person name="Bellgard S.E."/>
            <person name="Bellgard M.I."/>
        </authorList>
    </citation>
    <scope>NUCLEOTIDE SEQUENCE</scope>
    <source>
        <tissue evidence="1">Shoot tissue taken approximately 20 cm above the soil surface</tissue>
    </source>
</reference>
<protein>
    <submittedName>
        <fullName evidence="1">Uncharacterized protein</fullName>
    </submittedName>
</protein>
<name>A0A0A9HRE6_ARUDO</name>
<organism evidence="1">
    <name type="scientific">Arundo donax</name>
    <name type="common">Giant reed</name>
    <name type="synonym">Donax arundinaceus</name>
    <dbReference type="NCBI Taxonomy" id="35708"/>
    <lineage>
        <taxon>Eukaryota</taxon>
        <taxon>Viridiplantae</taxon>
        <taxon>Streptophyta</taxon>
        <taxon>Embryophyta</taxon>
        <taxon>Tracheophyta</taxon>
        <taxon>Spermatophyta</taxon>
        <taxon>Magnoliopsida</taxon>
        <taxon>Liliopsida</taxon>
        <taxon>Poales</taxon>
        <taxon>Poaceae</taxon>
        <taxon>PACMAD clade</taxon>
        <taxon>Arundinoideae</taxon>
        <taxon>Arundineae</taxon>
        <taxon>Arundo</taxon>
    </lineage>
</organism>
<reference evidence="1" key="1">
    <citation type="submission" date="2014-09" db="EMBL/GenBank/DDBJ databases">
        <authorList>
            <person name="Magalhaes I.L.F."/>
            <person name="Oliveira U."/>
            <person name="Santos F.R."/>
            <person name="Vidigal T.H.D.A."/>
            <person name="Brescovit A.D."/>
            <person name="Santos A.J."/>
        </authorList>
    </citation>
    <scope>NUCLEOTIDE SEQUENCE</scope>
    <source>
        <tissue evidence="1">Shoot tissue taken approximately 20 cm above the soil surface</tissue>
    </source>
</reference>
<proteinExistence type="predicted"/>
<evidence type="ECO:0000313" key="1">
    <source>
        <dbReference type="EMBL" id="JAE37461.1"/>
    </source>
</evidence>
<dbReference type="EMBL" id="GBRH01160435">
    <property type="protein sequence ID" value="JAE37461.1"/>
    <property type="molecule type" value="Transcribed_RNA"/>
</dbReference>
<accession>A0A0A9HRE6</accession>